<dbReference type="PROSITE" id="PS50850">
    <property type="entry name" value="MFS"/>
    <property type="match status" value="1"/>
</dbReference>
<evidence type="ECO:0000256" key="5">
    <source>
        <dbReference type="ARBA" id="ARBA00022989"/>
    </source>
</evidence>
<feature type="transmembrane region" description="Helical" evidence="8">
    <location>
        <begin position="175"/>
        <end position="193"/>
    </location>
</feature>
<evidence type="ECO:0000313" key="10">
    <source>
        <dbReference type="EMBL" id="MFI9100595.1"/>
    </source>
</evidence>
<feature type="transmembrane region" description="Helical" evidence="8">
    <location>
        <begin position="273"/>
        <end position="294"/>
    </location>
</feature>
<dbReference type="EMBL" id="JBITYG010000002">
    <property type="protein sequence ID" value="MFI9100595.1"/>
    <property type="molecule type" value="Genomic_DNA"/>
</dbReference>
<keyword evidence="11" id="KW-1185">Reference proteome</keyword>
<dbReference type="InterPro" id="IPR011701">
    <property type="entry name" value="MFS"/>
</dbReference>
<feature type="transmembrane region" description="Helical" evidence="8">
    <location>
        <begin position="306"/>
        <end position="327"/>
    </location>
</feature>
<evidence type="ECO:0000256" key="3">
    <source>
        <dbReference type="ARBA" id="ARBA00022475"/>
    </source>
</evidence>
<accession>A0ABW8C2G3</accession>
<feature type="transmembrane region" description="Helical" evidence="8">
    <location>
        <begin position="231"/>
        <end position="253"/>
    </location>
</feature>
<feature type="transmembrane region" description="Helical" evidence="8">
    <location>
        <begin position="339"/>
        <end position="359"/>
    </location>
</feature>
<dbReference type="Pfam" id="PF07690">
    <property type="entry name" value="MFS_1"/>
    <property type="match status" value="1"/>
</dbReference>
<dbReference type="CDD" id="cd17321">
    <property type="entry name" value="MFS_MMR_MDR_like"/>
    <property type="match status" value="1"/>
</dbReference>
<evidence type="ECO:0000259" key="9">
    <source>
        <dbReference type="PROSITE" id="PS50850"/>
    </source>
</evidence>
<keyword evidence="5 8" id="KW-1133">Transmembrane helix</keyword>
<comment type="caution">
    <text evidence="10">The sequence shown here is derived from an EMBL/GenBank/DDBJ whole genome shotgun (WGS) entry which is preliminary data.</text>
</comment>
<keyword evidence="3" id="KW-1003">Cell membrane</keyword>
<evidence type="ECO:0000256" key="4">
    <source>
        <dbReference type="ARBA" id="ARBA00022692"/>
    </source>
</evidence>
<keyword evidence="7" id="KW-0046">Antibiotic resistance</keyword>
<feature type="transmembrane region" description="Helical" evidence="8">
    <location>
        <begin position="84"/>
        <end position="111"/>
    </location>
</feature>
<organism evidence="10 11">
    <name type="scientific">Streptomyces fildesensis</name>
    <dbReference type="NCBI Taxonomy" id="375757"/>
    <lineage>
        <taxon>Bacteria</taxon>
        <taxon>Bacillati</taxon>
        <taxon>Actinomycetota</taxon>
        <taxon>Actinomycetes</taxon>
        <taxon>Kitasatosporales</taxon>
        <taxon>Streptomycetaceae</taxon>
        <taxon>Streptomyces</taxon>
    </lineage>
</organism>
<dbReference type="Gene3D" id="1.20.1720.10">
    <property type="entry name" value="Multidrug resistance protein D"/>
    <property type="match status" value="1"/>
</dbReference>
<keyword evidence="4 8" id="KW-0812">Transmembrane</keyword>
<dbReference type="Proteomes" id="UP001614394">
    <property type="component" value="Unassembled WGS sequence"/>
</dbReference>
<dbReference type="SUPFAM" id="SSF103473">
    <property type="entry name" value="MFS general substrate transporter"/>
    <property type="match status" value="1"/>
</dbReference>
<dbReference type="InterPro" id="IPR036259">
    <property type="entry name" value="MFS_trans_sf"/>
</dbReference>
<comment type="subcellular location">
    <subcellularLocation>
        <location evidence="1">Cell membrane</location>
        <topology evidence="1">Multi-pass membrane protein</topology>
    </subcellularLocation>
</comment>
<evidence type="ECO:0000313" key="11">
    <source>
        <dbReference type="Proteomes" id="UP001614394"/>
    </source>
</evidence>
<evidence type="ECO:0000256" key="7">
    <source>
        <dbReference type="ARBA" id="ARBA00023251"/>
    </source>
</evidence>
<feature type="transmembrane region" description="Helical" evidence="8">
    <location>
        <begin position="400"/>
        <end position="424"/>
    </location>
</feature>
<protein>
    <submittedName>
        <fullName evidence="10">MFS transporter</fullName>
    </submittedName>
</protein>
<evidence type="ECO:0000256" key="8">
    <source>
        <dbReference type="SAM" id="Phobius"/>
    </source>
</evidence>
<feature type="domain" description="Major facilitator superfamily (MFS) profile" evidence="9">
    <location>
        <begin position="18"/>
        <end position="471"/>
    </location>
</feature>
<reference evidence="10 11" key="1">
    <citation type="submission" date="2024-10" db="EMBL/GenBank/DDBJ databases">
        <title>The Natural Products Discovery Center: Release of the First 8490 Sequenced Strains for Exploring Actinobacteria Biosynthetic Diversity.</title>
        <authorList>
            <person name="Kalkreuter E."/>
            <person name="Kautsar S.A."/>
            <person name="Yang D."/>
            <person name="Bader C.D."/>
            <person name="Teijaro C.N."/>
            <person name="Fluegel L."/>
            <person name="Davis C.M."/>
            <person name="Simpson J.R."/>
            <person name="Lauterbach L."/>
            <person name="Steele A.D."/>
            <person name="Gui C."/>
            <person name="Meng S."/>
            <person name="Li G."/>
            <person name="Viehrig K."/>
            <person name="Ye F."/>
            <person name="Su P."/>
            <person name="Kiefer A.F."/>
            <person name="Nichols A."/>
            <person name="Cepeda A.J."/>
            <person name="Yan W."/>
            <person name="Fan B."/>
            <person name="Jiang Y."/>
            <person name="Adhikari A."/>
            <person name="Zheng C.-J."/>
            <person name="Schuster L."/>
            <person name="Cowan T.M."/>
            <person name="Smanski M.J."/>
            <person name="Chevrette M.G."/>
            <person name="De Carvalho L.P.S."/>
            <person name="Shen B."/>
        </authorList>
    </citation>
    <scope>NUCLEOTIDE SEQUENCE [LARGE SCALE GENOMIC DNA]</scope>
    <source>
        <strain evidence="10 11">NPDC053399</strain>
    </source>
</reference>
<evidence type="ECO:0000256" key="6">
    <source>
        <dbReference type="ARBA" id="ARBA00023136"/>
    </source>
</evidence>
<feature type="transmembrane region" description="Helical" evidence="8">
    <location>
        <begin position="205"/>
        <end position="225"/>
    </location>
</feature>
<feature type="transmembrane region" description="Helical" evidence="8">
    <location>
        <begin position="117"/>
        <end position="134"/>
    </location>
</feature>
<feature type="transmembrane region" description="Helical" evidence="8">
    <location>
        <begin position="447"/>
        <end position="466"/>
    </location>
</feature>
<feature type="transmembrane region" description="Helical" evidence="8">
    <location>
        <begin position="371"/>
        <end position="393"/>
    </location>
</feature>
<feature type="transmembrane region" description="Helical" evidence="8">
    <location>
        <begin position="146"/>
        <end position="169"/>
    </location>
</feature>
<keyword evidence="6 8" id="KW-0472">Membrane</keyword>
<dbReference type="InterPro" id="IPR020846">
    <property type="entry name" value="MFS_dom"/>
</dbReference>
<proteinExistence type="predicted"/>
<dbReference type="RefSeq" id="WP_399645963.1">
    <property type="nucleotide sequence ID" value="NZ_JBITYG010000002.1"/>
</dbReference>
<dbReference type="Gene3D" id="1.20.1250.20">
    <property type="entry name" value="MFS general substrate transporter like domains"/>
    <property type="match status" value="1"/>
</dbReference>
<sequence length="483" mass="48372">MSALKAPPAPSRQRLGLSLFVLATAQLVIALDFNVVYVALPSIGSGLGFSAQDLQWVVSAYVVATAGFLLLGGRTTDLVGRRRVFVVAALLYAGSSLVGGLAGSATVLVAVRAVQGIGGALLFPATLSLINTLFSEGPARNRALAVWGAAGAGGLCFGSLLGGVLVDAFGWPSVFYVNVPLAGAIAVAGWMLFPADEVRGQRREFDVAGALAATGGITLLVFVLVHAPEAGWTSVSVLGCSVASVALLAAFAVIETRTRDPLTPARLFAHRSLVAAMGLTAVFSATFSSLPYFLTLYFQTVRGYSALETGLAFLVPALVVAAGTKAGELAVGAIGMTKTLLGSLLLGAAGAALLALGLTADGSYARVLPGIVLLSAGQGAGWTAMWIAAAAGVAPGDQGVASGLASTTLQVGGAVGLAVLVAVADTGRHGGLTGDALRLALLGDIRTAVYVIAAGICLGTVVLLAFRRVPAPLTPAPSASQAP</sequence>
<keyword evidence="2" id="KW-0813">Transport</keyword>
<name>A0ABW8C2G3_9ACTN</name>
<gene>
    <name evidence="10" type="ORF">ACIGXA_08710</name>
</gene>
<dbReference type="PANTHER" id="PTHR42718:SF46">
    <property type="entry name" value="BLR6921 PROTEIN"/>
    <property type="match status" value="1"/>
</dbReference>
<evidence type="ECO:0000256" key="2">
    <source>
        <dbReference type="ARBA" id="ARBA00022448"/>
    </source>
</evidence>
<evidence type="ECO:0000256" key="1">
    <source>
        <dbReference type="ARBA" id="ARBA00004651"/>
    </source>
</evidence>
<dbReference type="PANTHER" id="PTHR42718">
    <property type="entry name" value="MAJOR FACILITATOR SUPERFAMILY MULTIDRUG TRANSPORTER MFSC"/>
    <property type="match status" value="1"/>
</dbReference>
<feature type="transmembrane region" description="Helical" evidence="8">
    <location>
        <begin position="54"/>
        <end position="72"/>
    </location>
</feature>